<dbReference type="InterPro" id="IPR010330">
    <property type="entry name" value="CoiA_nuc"/>
</dbReference>
<accession>A0ABP4GSQ2</accession>
<reference evidence="4" key="1">
    <citation type="journal article" date="2019" name="Int. J. Syst. Evol. Microbiol.">
        <title>The Global Catalogue of Microorganisms (GCM) 10K type strain sequencing project: providing services to taxonomists for standard genome sequencing and annotation.</title>
        <authorList>
            <consortium name="The Broad Institute Genomics Platform"/>
            <consortium name="The Broad Institute Genome Sequencing Center for Infectious Disease"/>
            <person name="Wu L."/>
            <person name="Ma J."/>
        </authorList>
    </citation>
    <scope>NUCLEOTIDE SEQUENCE [LARGE SCALE GENOMIC DNA]</scope>
    <source>
        <strain evidence="4">JCM 13004</strain>
    </source>
</reference>
<dbReference type="Proteomes" id="UP001500037">
    <property type="component" value="Unassembled WGS sequence"/>
</dbReference>
<gene>
    <name evidence="3" type="ORF">GCM10009665_27090</name>
</gene>
<keyword evidence="4" id="KW-1185">Reference proteome</keyword>
<evidence type="ECO:0000259" key="2">
    <source>
        <dbReference type="Pfam" id="PF06054"/>
    </source>
</evidence>
<dbReference type="RefSeq" id="WP_344441720.1">
    <property type="nucleotide sequence ID" value="NZ_BAAALF010000037.1"/>
</dbReference>
<evidence type="ECO:0000256" key="1">
    <source>
        <dbReference type="SAM" id="MobiDB-lite"/>
    </source>
</evidence>
<sequence length="425" mass="47332">MANGVFHTGYGITINLTLPDLGHPGHPGLLEEILRPVDERDRGLLECLDHHASRICRSQHADKSPWMFVSARRRNGRLILVASHLPVTHKATPEESARHRAMKERIARCAERHGLSAQVEARSTDGRIITDVLVTGAGGRRIGWEAQYSPITGETVRRRSRKAAEHAITPLWVTDSEKAALIDRTPWVRVDDFSSRDIASRLAMFIRGGIRHLQIWKCLPTSERPCPTTGSACGHFHSGWFLPTLCLPKKPPTEVDRLVVASADGEFVPLRTRAAGDRRAVAHLWVPVTDRDRWWDIVGPPESTTDPEDTTDPDEEEIAFTGEDIDPTCRYGEQTHTRNDTRTRRDHPDATGLHTFARAPRSLFAFPTVSPTLDATATQRQAAATRFGCPIWEIGPCGLCGAPIHRYGNRSTHACRSCRTALNHT</sequence>
<proteinExistence type="predicted"/>
<comment type="caution">
    <text evidence="3">The sequence shown here is derived from an EMBL/GenBank/DDBJ whole genome shotgun (WGS) entry which is preliminary data.</text>
</comment>
<organism evidence="3 4">
    <name type="scientific">Kitasatospora nipponensis</name>
    <dbReference type="NCBI Taxonomy" id="258049"/>
    <lineage>
        <taxon>Bacteria</taxon>
        <taxon>Bacillati</taxon>
        <taxon>Actinomycetota</taxon>
        <taxon>Actinomycetes</taxon>
        <taxon>Kitasatosporales</taxon>
        <taxon>Streptomycetaceae</taxon>
        <taxon>Kitasatospora</taxon>
    </lineage>
</organism>
<evidence type="ECO:0000313" key="4">
    <source>
        <dbReference type="Proteomes" id="UP001500037"/>
    </source>
</evidence>
<evidence type="ECO:0000313" key="3">
    <source>
        <dbReference type="EMBL" id="GAA1235504.1"/>
    </source>
</evidence>
<dbReference type="Pfam" id="PF06054">
    <property type="entry name" value="CoiA_nuc"/>
    <property type="match status" value="1"/>
</dbReference>
<feature type="domain" description="Competence protein CoiA nuclease-like" evidence="2">
    <location>
        <begin position="95"/>
        <end position="179"/>
    </location>
</feature>
<name>A0ABP4GSQ2_9ACTN</name>
<feature type="compositionally biased region" description="Basic and acidic residues" evidence="1">
    <location>
        <begin position="333"/>
        <end position="349"/>
    </location>
</feature>
<feature type="region of interest" description="Disordered" evidence="1">
    <location>
        <begin position="331"/>
        <end position="351"/>
    </location>
</feature>
<protein>
    <recommendedName>
        <fullName evidence="2">Competence protein CoiA nuclease-like domain-containing protein</fullName>
    </recommendedName>
</protein>
<dbReference type="EMBL" id="BAAALF010000037">
    <property type="protein sequence ID" value="GAA1235504.1"/>
    <property type="molecule type" value="Genomic_DNA"/>
</dbReference>